<keyword evidence="3" id="KW-1185">Reference proteome</keyword>
<feature type="transmembrane region" description="Helical" evidence="1">
    <location>
        <begin position="42"/>
        <end position="63"/>
    </location>
</feature>
<dbReference type="Proteomes" id="UP000828390">
    <property type="component" value="Unassembled WGS sequence"/>
</dbReference>
<evidence type="ECO:0000256" key="1">
    <source>
        <dbReference type="SAM" id="Phobius"/>
    </source>
</evidence>
<sequence length="112" mass="11949">MVVLGIVSVQAFKHTAMAQAASKTVVLGPGGLTFGLQVNLPWALVVSGISGAFPLITAIVIGIRVRCCSPVIGGESTRYTAHYVAMEWCKTPEVIRVSQDIRGDPSHPRHPR</sequence>
<reference evidence="2" key="1">
    <citation type="journal article" date="2019" name="bioRxiv">
        <title>The Genome of the Zebra Mussel, Dreissena polymorpha: A Resource for Invasive Species Research.</title>
        <authorList>
            <person name="McCartney M.A."/>
            <person name="Auch B."/>
            <person name="Kono T."/>
            <person name="Mallez S."/>
            <person name="Zhang Y."/>
            <person name="Obille A."/>
            <person name="Becker A."/>
            <person name="Abrahante J.E."/>
            <person name="Garbe J."/>
            <person name="Badalamenti J.P."/>
            <person name="Herman A."/>
            <person name="Mangelson H."/>
            <person name="Liachko I."/>
            <person name="Sullivan S."/>
            <person name="Sone E.D."/>
            <person name="Koren S."/>
            <person name="Silverstein K.A.T."/>
            <person name="Beckman K.B."/>
            <person name="Gohl D.M."/>
        </authorList>
    </citation>
    <scope>NUCLEOTIDE SEQUENCE</scope>
    <source>
        <strain evidence="2">Duluth1</strain>
        <tissue evidence="2">Whole animal</tissue>
    </source>
</reference>
<gene>
    <name evidence="2" type="ORF">DPMN_009519</name>
</gene>
<evidence type="ECO:0000313" key="2">
    <source>
        <dbReference type="EMBL" id="KAH3885524.1"/>
    </source>
</evidence>
<dbReference type="EMBL" id="JAIWYP010000001">
    <property type="protein sequence ID" value="KAH3885524.1"/>
    <property type="molecule type" value="Genomic_DNA"/>
</dbReference>
<dbReference type="AlphaFoldDB" id="A0A9D4RYA1"/>
<proteinExistence type="predicted"/>
<evidence type="ECO:0000313" key="3">
    <source>
        <dbReference type="Proteomes" id="UP000828390"/>
    </source>
</evidence>
<keyword evidence="1" id="KW-1133">Transmembrane helix</keyword>
<name>A0A9D4RYA1_DREPO</name>
<accession>A0A9D4RYA1</accession>
<reference evidence="2" key="2">
    <citation type="submission" date="2020-11" db="EMBL/GenBank/DDBJ databases">
        <authorList>
            <person name="McCartney M.A."/>
            <person name="Auch B."/>
            <person name="Kono T."/>
            <person name="Mallez S."/>
            <person name="Becker A."/>
            <person name="Gohl D.M."/>
            <person name="Silverstein K.A.T."/>
            <person name="Koren S."/>
            <person name="Bechman K.B."/>
            <person name="Herman A."/>
            <person name="Abrahante J.E."/>
            <person name="Garbe J."/>
        </authorList>
    </citation>
    <scope>NUCLEOTIDE SEQUENCE</scope>
    <source>
        <strain evidence="2">Duluth1</strain>
        <tissue evidence="2">Whole animal</tissue>
    </source>
</reference>
<keyword evidence="1" id="KW-0812">Transmembrane</keyword>
<organism evidence="2 3">
    <name type="scientific">Dreissena polymorpha</name>
    <name type="common">Zebra mussel</name>
    <name type="synonym">Mytilus polymorpha</name>
    <dbReference type="NCBI Taxonomy" id="45954"/>
    <lineage>
        <taxon>Eukaryota</taxon>
        <taxon>Metazoa</taxon>
        <taxon>Spiralia</taxon>
        <taxon>Lophotrochozoa</taxon>
        <taxon>Mollusca</taxon>
        <taxon>Bivalvia</taxon>
        <taxon>Autobranchia</taxon>
        <taxon>Heteroconchia</taxon>
        <taxon>Euheterodonta</taxon>
        <taxon>Imparidentia</taxon>
        <taxon>Neoheterodontei</taxon>
        <taxon>Myida</taxon>
        <taxon>Dreissenoidea</taxon>
        <taxon>Dreissenidae</taxon>
        <taxon>Dreissena</taxon>
    </lineage>
</organism>
<protein>
    <submittedName>
        <fullName evidence="2">Uncharacterized protein</fullName>
    </submittedName>
</protein>
<comment type="caution">
    <text evidence="2">The sequence shown here is derived from an EMBL/GenBank/DDBJ whole genome shotgun (WGS) entry which is preliminary data.</text>
</comment>
<keyword evidence="1" id="KW-0472">Membrane</keyword>